<keyword evidence="2" id="KW-1185">Reference proteome</keyword>
<accession>A0ABS4S987</accession>
<organism evidence="1 2">
    <name type="scientific">Virgibacillus alimentarius</name>
    <dbReference type="NCBI Taxonomy" id="698769"/>
    <lineage>
        <taxon>Bacteria</taxon>
        <taxon>Bacillati</taxon>
        <taxon>Bacillota</taxon>
        <taxon>Bacilli</taxon>
        <taxon>Bacillales</taxon>
        <taxon>Bacillaceae</taxon>
        <taxon>Virgibacillus</taxon>
    </lineage>
</organism>
<evidence type="ECO:0000313" key="2">
    <source>
        <dbReference type="Proteomes" id="UP001519294"/>
    </source>
</evidence>
<comment type="caution">
    <text evidence="1">The sequence shown here is derived from an EMBL/GenBank/DDBJ whole genome shotgun (WGS) entry which is preliminary data.</text>
</comment>
<gene>
    <name evidence="1" type="ORF">J2Z81_001595</name>
</gene>
<dbReference type="Proteomes" id="UP001519294">
    <property type="component" value="Unassembled WGS sequence"/>
</dbReference>
<sequence>MNEHKIYTMRVAKVYPVSWQGESDEEDFAEIIMKNDETPISCYSFHFK</sequence>
<protein>
    <submittedName>
        <fullName evidence="1">Uncharacterized protein</fullName>
    </submittedName>
</protein>
<name>A0ABS4S987_9BACI</name>
<reference evidence="1 2" key="1">
    <citation type="submission" date="2021-03" db="EMBL/GenBank/DDBJ databases">
        <title>Genomic Encyclopedia of Type Strains, Phase IV (KMG-IV): sequencing the most valuable type-strain genomes for metagenomic binning, comparative biology and taxonomic classification.</title>
        <authorList>
            <person name="Goeker M."/>
        </authorList>
    </citation>
    <scope>NUCLEOTIDE SEQUENCE [LARGE SCALE GENOMIC DNA]</scope>
    <source>
        <strain evidence="1 2">DSM 25790</strain>
    </source>
</reference>
<proteinExistence type="predicted"/>
<evidence type="ECO:0000313" key="1">
    <source>
        <dbReference type="EMBL" id="MBP2257641.1"/>
    </source>
</evidence>
<dbReference type="EMBL" id="JAGIKX010000011">
    <property type="protein sequence ID" value="MBP2257641.1"/>
    <property type="molecule type" value="Genomic_DNA"/>
</dbReference>
<dbReference type="RefSeq" id="WP_226371081.1">
    <property type="nucleotide sequence ID" value="NZ_JAGIKX010000011.1"/>
</dbReference>